<dbReference type="Proteomes" id="UP000034471">
    <property type="component" value="Unassembled WGS sequence"/>
</dbReference>
<sequence>MNMFIPLYSDKNQPQKEKKGELTVTEIIEMGKQINSDWLKGEVEKKIGNQPHPKEKKK</sequence>
<accession>A0A0G0H570</accession>
<proteinExistence type="predicted"/>
<evidence type="ECO:0000313" key="2">
    <source>
        <dbReference type="Proteomes" id="UP000034471"/>
    </source>
</evidence>
<name>A0A0G0H570_9BACT</name>
<organism evidence="1 2">
    <name type="scientific">Candidatus Roizmanbacteria bacterium GW2011_GWA2_37_7</name>
    <dbReference type="NCBI Taxonomy" id="1618481"/>
    <lineage>
        <taxon>Bacteria</taxon>
        <taxon>Candidatus Roizmaniibacteriota</taxon>
    </lineage>
</organism>
<dbReference type="EMBL" id="LBTJ01000010">
    <property type="protein sequence ID" value="KKQ38423.1"/>
    <property type="molecule type" value="Genomic_DNA"/>
</dbReference>
<protein>
    <submittedName>
        <fullName evidence="1">Uncharacterized protein</fullName>
    </submittedName>
</protein>
<evidence type="ECO:0000313" key="1">
    <source>
        <dbReference type="EMBL" id="KKQ38423.1"/>
    </source>
</evidence>
<gene>
    <name evidence="1" type="ORF">US54_C0010G0004</name>
</gene>
<reference evidence="1 2" key="1">
    <citation type="journal article" date="2015" name="Nature">
        <title>rRNA introns, odd ribosomes, and small enigmatic genomes across a large radiation of phyla.</title>
        <authorList>
            <person name="Brown C.T."/>
            <person name="Hug L.A."/>
            <person name="Thomas B.C."/>
            <person name="Sharon I."/>
            <person name="Castelle C.J."/>
            <person name="Singh A."/>
            <person name="Wilkins M.J."/>
            <person name="Williams K.H."/>
            <person name="Banfield J.F."/>
        </authorList>
    </citation>
    <scope>NUCLEOTIDE SEQUENCE [LARGE SCALE GENOMIC DNA]</scope>
</reference>
<dbReference type="AlphaFoldDB" id="A0A0G0H570"/>
<comment type="caution">
    <text evidence="1">The sequence shown here is derived from an EMBL/GenBank/DDBJ whole genome shotgun (WGS) entry which is preliminary data.</text>
</comment>